<name>A0AAV0YTU9_VICFA</name>
<evidence type="ECO:0000313" key="2">
    <source>
        <dbReference type="Proteomes" id="UP001157006"/>
    </source>
</evidence>
<organism evidence="1 2">
    <name type="scientific">Vicia faba</name>
    <name type="common">Broad bean</name>
    <name type="synonym">Faba vulgaris</name>
    <dbReference type="NCBI Taxonomy" id="3906"/>
    <lineage>
        <taxon>Eukaryota</taxon>
        <taxon>Viridiplantae</taxon>
        <taxon>Streptophyta</taxon>
        <taxon>Embryophyta</taxon>
        <taxon>Tracheophyta</taxon>
        <taxon>Spermatophyta</taxon>
        <taxon>Magnoliopsida</taxon>
        <taxon>eudicotyledons</taxon>
        <taxon>Gunneridae</taxon>
        <taxon>Pentapetalae</taxon>
        <taxon>rosids</taxon>
        <taxon>fabids</taxon>
        <taxon>Fabales</taxon>
        <taxon>Fabaceae</taxon>
        <taxon>Papilionoideae</taxon>
        <taxon>50 kb inversion clade</taxon>
        <taxon>NPAAA clade</taxon>
        <taxon>Hologalegina</taxon>
        <taxon>IRL clade</taxon>
        <taxon>Fabeae</taxon>
        <taxon>Vicia</taxon>
    </lineage>
</organism>
<evidence type="ECO:0000313" key="1">
    <source>
        <dbReference type="EMBL" id="CAI8587462.1"/>
    </source>
</evidence>
<dbReference type="PANTHER" id="PTHR34222">
    <property type="entry name" value="GAG_PRE-INTEGRS DOMAIN-CONTAINING PROTEIN"/>
    <property type="match status" value="1"/>
</dbReference>
<protein>
    <submittedName>
        <fullName evidence="1">Uncharacterized protein</fullName>
    </submittedName>
</protein>
<sequence length="170" mass="19163">MFLMRLNESFNQVRGQILLMDPLPSINVVLSMVTKYEKQIKITSSLNPTETPFACVFQDKNPKIFKKDKPTCAHYGVVGHLKEKCFKLHGYPRGYKKPQIFKASNQSNNGNDHGSADTETLFDTTQITPQSYQQLINFLKAQMTKVGASEANAWVNPVIGMIFSTIDSNK</sequence>
<dbReference type="AlphaFoldDB" id="A0AAV0YTU9"/>
<dbReference type="Proteomes" id="UP001157006">
    <property type="component" value="Chromosome 1L"/>
</dbReference>
<keyword evidence="2" id="KW-1185">Reference proteome</keyword>
<dbReference type="PANTHER" id="PTHR34222:SF99">
    <property type="entry name" value="PROTEIN, PUTATIVE-RELATED"/>
    <property type="match status" value="1"/>
</dbReference>
<gene>
    <name evidence="1" type="ORF">VFH_I300760</name>
</gene>
<reference evidence="1 2" key="1">
    <citation type="submission" date="2023-01" db="EMBL/GenBank/DDBJ databases">
        <authorList>
            <person name="Kreplak J."/>
        </authorList>
    </citation>
    <scope>NUCLEOTIDE SEQUENCE [LARGE SCALE GENOMIC DNA]</scope>
</reference>
<proteinExistence type="predicted"/>
<accession>A0AAV0YTU9</accession>
<dbReference type="EMBL" id="OX451736">
    <property type="protein sequence ID" value="CAI8587462.1"/>
    <property type="molecule type" value="Genomic_DNA"/>
</dbReference>